<evidence type="ECO:0000256" key="1">
    <source>
        <dbReference type="SAM" id="MobiDB-lite"/>
    </source>
</evidence>
<reference evidence="2" key="1">
    <citation type="submission" date="2014-09" db="EMBL/GenBank/DDBJ databases">
        <authorList>
            <person name="Magalhaes I.L.F."/>
            <person name="Oliveira U."/>
            <person name="Santos F.R."/>
            <person name="Vidigal T.H.D.A."/>
            <person name="Brescovit A.D."/>
            <person name="Santos A.J."/>
        </authorList>
    </citation>
    <scope>NUCLEOTIDE SEQUENCE</scope>
    <source>
        <tissue evidence="2">Shoot tissue taken approximately 20 cm above the soil surface</tissue>
    </source>
</reference>
<sequence length="80" mass="8642">MATDQTRHAGCPTRPLLHCRSEAGIKTNDPKTTLGQQPPVPRQTPVGPVPVDEPAALTTAPEHPLVSVTRGMTRIHRYLA</sequence>
<reference evidence="2" key="2">
    <citation type="journal article" date="2015" name="Data Brief">
        <title>Shoot transcriptome of the giant reed, Arundo donax.</title>
        <authorList>
            <person name="Barrero R.A."/>
            <person name="Guerrero F.D."/>
            <person name="Moolhuijzen P."/>
            <person name="Goolsby J.A."/>
            <person name="Tidwell J."/>
            <person name="Bellgard S.E."/>
            <person name="Bellgard M.I."/>
        </authorList>
    </citation>
    <scope>NUCLEOTIDE SEQUENCE</scope>
    <source>
        <tissue evidence="2">Shoot tissue taken approximately 20 cm above the soil surface</tissue>
    </source>
</reference>
<feature type="region of interest" description="Disordered" evidence="1">
    <location>
        <begin position="1"/>
        <end position="61"/>
    </location>
</feature>
<name>A0A0A8ZXS2_ARUDO</name>
<dbReference type="EMBL" id="GBRH01256330">
    <property type="protein sequence ID" value="JAD41565.1"/>
    <property type="molecule type" value="Transcribed_RNA"/>
</dbReference>
<evidence type="ECO:0000313" key="2">
    <source>
        <dbReference type="EMBL" id="JAD41565.1"/>
    </source>
</evidence>
<protein>
    <submittedName>
        <fullName evidence="2">Uncharacterized protein</fullName>
    </submittedName>
</protein>
<accession>A0A0A8ZXS2</accession>
<dbReference type="AlphaFoldDB" id="A0A0A8ZXS2"/>
<organism evidence="2">
    <name type="scientific">Arundo donax</name>
    <name type="common">Giant reed</name>
    <name type="synonym">Donax arundinaceus</name>
    <dbReference type="NCBI Taxonomy" id="35708"/>
    <lineage>
        <taxon>Eukaryota</taxon>
        <taxon>Viridiplantae</taxon>
        <taxon>Streptophyta</taxon>
        <taxon>Embryophyta</taxon>
        <taxon>Tracheophyta</taxon>
        <taxon>Spermatophyta</taxon>
        <taxon>Magnoliopsida</taxon>
        <taxon>Liliopsida</taxon>
        <taxon>Poales</taxon>
        <taxon>Poaceae</taxon>
        <taxon>PACMAD clade</taxon>
        <taxon>Arundinoideae</taxon>
        <taxon>Arundineae</taxon>
        <taxon>Arundo</taxon>
    </lineage>
</organism>
<proteinExistence type="predicted"/>